<protein>
    <submittedName>
        <fullName evidence="4">MlaD family protein</fullName>
    </submittedName>
</protein>
<dbReference type="Pfam" id="PF02470">
    <property type="entry name" value="MlaD"/>
    <property type="match status" value="1"/>
</dbReference>
<evidence type="ECO:0000313" key="4">
    <source>
        <dbReference type="EMBL" id="GAA0550144.1"/>
    </source>
</evidence>
<evidence type="ECO:0000259" key="3">
    <source>
        <dbReference type="Pfam" id="PF11887"/>
    </source>
</evidence>
<feature type="compositionally biased region" description="Polar residues" evidence="1">
    <location>
        <begin position="360"/>
        <end position="370"/>
    </location>
</feature>
<dbReference type="InterPro" id="IPR024516">
    <property type="entry name" value="Mce_C"/>
</dbReference>
<dbReference type="PANTHER" id="PTHR33371:SF16">
    <property type="entry name" value="MCE-FAMILY PROTEIN MCE3F"/>
    <property type="match status" value="1"/>
</dbReference>
<dbReference type="Proteomes" id="UP001500729">
    <property type="component" value="Unassembled WGS sequence"/>
</dbReference>
<reference evidence="4 5" key="1">
    <citation type="journal article" date="2019" name="Int. J. Syst. Evol. Microbiol.">
        <title>The Global Catalogue of Microorganisms (GCM) 10K type strain sequencing project: providing services to taxonomists for standard genome sequencing and annotation.</title>
        <authorList>
            <consortium name="The Broad Institute Genomics Platform"/>
            <consortium name="The Broad Institute Genome Sequencing Center for Infectious Disease"/>
            <person name="Wu L."/>
            <person name="Ma J."/>
        </authorList>
    </citation>
    <scope>NUCLEOTIDE SEQUENCE [LARGE SCALE GENOMIC DNA]</scope>
    <source>
        <strain evidence="4 5">JCM 10303</strain>
    </source>
</reference>
<feature type="region of interest" description="Disordered" evidence="1">
    <location>
        <begin position="351"/>
        <end position="370"/>
    </location>
</feature>
<dbReference type="InterPro" id="IPR003399">
    <property type="entry name" value="Mce/MlaD"/>
</dbReference>
<name>A0ABN1DR84_SACER</name>
<dbReference type="EMBL" id="BAAAGS010000050">
    <property type="protein sequence ID" value="GAA0550144.1"/>
    <property type="molecule type" value="Genomic_DNA"/>
</dbReference>
<dbReference type="RefSeq" id="WP_009950521.1">
    <property type="nucleotide sequence ID" value="NZ_BAAAGS010000050.1"/>
</dbReference>
<proteinExistence type="predicted"/>
<feature type="domain" description="Mammalian cell entry C-terminal" evidence="3">
    <location>
        <begin position="121"/>
        <end position="289"/>
    </location>
</feature>
<sequence length="370" mass="38794">MLTKGIRRQVLLFLVLALLGVSYVGANYAGLDKLLYDDGYVVRARFASAGGIFTNAEVTYRGVPVGRVGELRLTASGMEADLLIDSAGAGIPADTEAVVANRSAAGEQYVDLRPRRTGGSVLRDGSVIQQADTAIPLPVDRVLSNLDALVESVPKEDLRTVVDELHNATSGAGPHLEGLLDNGIDFIHAAAEHVPQTTRLVTDTETVLRTQLEHSEAIRTFGSQAALLADQLKRSDGDIRALIGAVPPAAREVSALIRESGPGMGLLMANLLTTSEVLEVRQDGLEQLLVMGPKAVAAGSSVVRADGAHFGLSLTFFAPPPCTKGYGGTEYRDGLDVSPGPPLNLEAACTLPYGDPTGVRGSQNAPTPGR</sequence>
<accession>A0ABN1DR84</accession>
<comment type="caution">
    <text evidence="4">The sequence shown here is derived from an EMBL/GenBank/DDBJ whole genome shotgun (WGS) entry which is preliminary data.</text>
</comment>
<evidence type="ECO:0000313" key="5">
    <source>
        <dbReference type="Proteomes" id="UP001500729"/>
    </source>
</evidence>
<dbReference type="InterPro" id="IPR052336">
    <property type="entry name" value="MlaD_Phospholipid_Transporter"/>
</dbReference>
<keyword evidence="5" id="KW-1185">Reference proteome</keyword>
<feature type="domain" description="Mce/MlaD" evidence="2">
    <location>
        <begin position="39"/>
        <end position="114"/>
    </location>
</feature>
<dbReference type="InterPro" id="IPR005693">
    <property type="entry name" value="Mce"/>
</dbReference>
<evidence type="ECO:0000259" key="2">
    <source>
        <dbReference type="Pfam" id="PF02470"/>
    </source>
</evidence>
<evidence type="ECO:0000256" key="1">
    <source>
        <dbReference type="SAM" id="MobiDB-lite"/>
    </source>
</evidence>
<organism evidence="4 5">
    <name type="scientific">Saccharopolyspora erythraea</name>
    <name type="common">Streptomyces erythraeus</name>
    <dbReference type="NCBI Taxonomy" id="1836"/>
    <lineage>
        <taxon>Bacteria</taxon>
        <taxon>Bacillati</taxon>
        <taxon>Actinomycetota</taxon>
        <taxon>Actinomycetes</taxon>
        <taxon>Pseudonocardiales</taxon>
        <taxon>Pseudonocardiaceae</taxon>
        <taxon>Saccharopolyspora</taxon>
    </lineage>
</organism>
<dbReference type="NCBIfam" id="TIGR00996">
    <property type="entry name" value="Mtu_fam_mce"/>
    <property type="match status" value="1"/>
</dbReference>
<gene>
    <name evidence="4" type="ORF">GCM10009533_55810</name>
</gene>
<dbReference type="Pfam" id="PF11887">
    <property type="entry name" value="Mce4_CUP1"/>
    <property type="match status" value="1"/>
</dbReference>
<dbReference type="PANTHER" id="PTHR33371">
    <property type="entry name" value="INTERMEMBRANE PHOSPHOLIPID TRANSPORT SYSTEM BINDING PROTEIN MLAD-RELATED"/>
    <property type="match status" value="1"/>
</dbReference>